<dbReference type="PROSITE" id="PS51900">
    <property type="entry name" value="CB"/>
    <property type="match status" value="1"/>
</dbReference>
<feature type="domain" description="Tyr recombinase" evidence="10">
    <location>
        <begin position="193"/>
        <end position="403"/>
    </location>
</feature>
<dbReference type="Proteomes" id="UP001467690">
    <property type="component" value="Unassembled WGS sequence"/>
</dbReference>
<evidence type="ECO:0000313" key="13">
    <source>
        <dbReference type="Proteomes" id="UP001467690"/>
    </source>
</evidence>
<organism evidence="12 13">
    <name type="scientific">Catenovulum sediminis</name>
    <dbReference type="NCBI Taxonomy" id="1740262"/>
    <lineage>
        <taxon>Bacteria</taxon>
        <taxon>Pseudomonadati</taxon>
        <taxon>Pseudomonadota</taxon>
        <taxon>Gammaproteobacteria</taxon>
        <taxon>Alteromonadales</taxon>
        <taxon>Alteromonadaceae</taxon>
        <taxon>Catenovulum</taxon>
    </lineage>
</organism>
<evidence type="ECO:0000256" key="8">
    <source>
        <dbReference type="ARBA" id="ARBA00023306"/>
    </source>
</evidence>
<comment type="subcellular location">
    <subcellularLocation>
        <location evidence="1">Cytoplasm</location>
    </subcellularLocation>
</comment>
<dbReference type="InterPro" id="IPR044068">
    <property type="entry name" value="CB"/>
</dbReference>
<dbReference type="EMBL" id="JBELOE010000266">
    <property type="protein sequence ID" value="MER2493755.1"/>
    <property type="molecule type" value="Genomic_DNA"/>
</dbReference>
<dbReference type="Gene3D" id="1.10.150.130">
    <property type="match status" value="1"/>
</dbReference>
<evidence type="ECO:0000256" key="4">
    <source>
        <dbReference type="ARBA" id="ARBA00022829"/>
    </source>
</evidence>
<evidence type="ECO:0000259" key="11">
    <source>
        <dbReference type="PROSITE" id="PS51900"/>
    </source>
</evidence>
<dbReference type="SUPFAM" id="SSF56349">
    <property type="entry name" value="DNA breaking-rejoining enzymes"/>
    <property type="match status" value="1"/>
</dbReference>
<dbReference type="InterPro" id="IPR002104">
    <property type="entry name" value="Integrase_catalytic"/>
</dbReference>
<feature type="domain" description="Core-binding (CB)" evidence="11">
    <location>
        <begin position="39"/>
        <end position="166"/>
    </location>
</feature>
<dbReference type="InterPro" id="IPR013762">
    <property type="entry name" value="Integrase-like_cat_sf"/>
</dbReference>
<dbReference type="InterPro" id="IPR010998">
    <property type="entry name" value="Integrase_recombinase_N"/>
</dbReference>
<protein>
    <submittedName>
        <fullName evidence="12">Tyrosine-type recombinase/integrase</fullName>
    </submittedName>
</protein>
<dbReference type="RefSeq" id="WP_143873564.1">
    <property type="nucleotide sequence ID" value="NZ_CP041661.1"/>
</dbReference>
<dbReference type="CDD" id="cd00397">
    <property type="entry name" value="DNA_BRE_C"/>
    <property type="match status" value="1"/>
</dbReference>
<sequence>MTIPKAIPLFPSYQELKEFDWKNYPQLIEFFNGHPDWYRQHWNWAKDYLIYLGRNKSEHTYIRFRSDVEKLLLWCFLVSQKQLIDCRKSDILDYSEFFFKPPQSWIALANVDKFILTSGFFKINPQWKPFRYISDGADADKKKYRPSQQSIRAMFAAISGFYTYLMENEISLGNPVLLAKKDCKRLVKDAQIKETKRLDQAQWAFLLHTAESMASDDAIYERNLFLIAAMKTMFLRISELAERDDWIPTMNHFWQDDDKNWWLKIFGKGKKIRDISVPDSFLPYLGRYRLWRGLPAYPGRQEKQPIVEKIRGVGGMSGRQLARLVHQVLDTTYDIAKSKYGEKHAQIYKDVSPHWLRHTGASMEIERGRALKDVSEDLGHSSMATTDSVYIQSSAKKRAESGKFRNV</sequence>
<evidence type="ECO:0000256" key="6">
    <source>
        <dbReference type="ARBA" id="ARBA00023125"/>
    </source>
</evidence>
<reference evidence="12 13" key="1">
    <citation type="submission" date="2024-06" db="EMBL/GenBank/DDBJ databases">
        <authorList>
            <person name="Chen R.Y."/>
        </authorList>
    </citation>
    <scope>NUCLEOTIDE SEQUENCE [LARGE SCALE GENOMIC DNA]</scope>
    <source>
        <strain evidence="12 13">D2</strain>
    </source>
</reference>
<dbReference type="PROSITE" id="PS51898">
    <property type="entry name" value="TYR_RECOMBINASE"/>
    <property type="match status" value="1"/>
</dbReference>
<dbReference type="PANTHER" id="PTHR30349:SF77">
    <property type="entry name" value="TYROSINE RECOMBINASE XERC"/>
    <property type="match status" value="1"/>
</dbReference>
<dbReference type="Pfam" id="PF00589">
    <property type="entry name" value="Phage_integrase"/>
    <property type="match status" value="1"/>
</dbReference>
<name>A0ABV1RLK1_9ALTE</name>
<keyword evidence="7" id="KW-0233">DNA recombination</keyword>
<keyword evidence="3" id="KW-0132">Cell division</keyword>
<keyword evidence="4" id="KW-0159">Chromosome partition</keyword>
<comment type="caution">
    <text evidence="12">The sequence shown here is derived from an EMBL/GenBank/DDBJ whole genome shotgun (WGS) entry which is preliminary data.</text>
</comment>
<evidence type="ECO:0000256" key="1">
    <source>
        <dbReference type="ARBA" id="ARBA00004496"/>
    </source>
</evidence>
<dbReference type="InterPro" id="IPR011010">
    <property type="entry name" value="DNA_brk_join_enz"/>
</dbReference>
<evidence type="ECO:0000259" key="10">
    <source>
        <dbReference type="PROSITE" id="PS51898"/>
    </source>
</evidence>
<keyword evidence="8" id="KW-0131">Cell cycle</keyword>
<dbReference type="PANTHER" id="PTHR30349">
    <property type="entry name" value="PHAGE INTEGRASE-RELATED"/>
    <property type="match status" value="1"/>
</dbReference>
<evidence type="ECO:0000313" key="12">
    <source>
        <dbReference type="EMBL" id="MER2493755.1"/>
    </source>
</evidence>
<evidence type="ECO:0000256" key="3">
    <source>
        <dbReference type="ARBA" id="ARBA00022618"/>
    </source>
</evidence>
<dbReference type="Gene3D" id="1.10.443.10">
    <property type="entry name" value="Intergrase catalytic core"/>
    <property type="match status" value="1"/>
</dbReference>
<evidence type="ECO:0000256" key="9">
    <source>
        <dbReference type="PROSITE-ProRule" id="PRU01248"/>
    </source>
</evidence>
<accession>A0ABV1RLK1</accession>
<evidence type="ECO:0000256" key="2">
    <source>
        <dbReference type="ARBA" id="ARBA00022490"/>
    </source>
</evidence>
<keyword evidence="5" id="KW-0229">DNA integration</keyword>
<gene>
    <name evidence="12" type="ORF">ABS311_17910</name>
</gene>
<proteinExistence type="predicted"/>
<keyword evidence="2" id="KW-0963">Cytoplasm</keyword>
<evidence type="ECO:0000256" key="5">
    <source>
        <dbReference type="ARBA" id="ARBA00022908"/>
    </source>
</evidence>
<evidence type="ECO:0000256" key="7">
    <source>
        <dbReference type="ARBA" id="ARBA00023172"/>
    </source>
</evidence>
<keyword evidence="6 9" id="KW-0238">DNA-binding</keyword>
<dbReference type="InterPro" id="IPR050090">
    <property type="entry name" value="Tyrosine_recombinase_XerCD"/>
</dbReference>
<keyword evidence="13" id="KW-1185">Reference proteome</keyword>